<feature type="domain" description="Cyclic nucleotide-binding" evidence="1">
    <location>
        <begin position="32"/>
        <end position="116"/>
    </location>
</feature>
<organism evidence="2 3">
    <name type="scientific">Dyadobacter soli</name>
    <dbReference type="NCBI Taxonomy" id="659014"/>
    <lineage>
        <taxon>Bacteria</taxon>
        <taxon>Pseudomonadati</taxon>
        <taxon>Bacteroidota</taxon>
        <taxon>Cytophagia</taxon>
        <taxon>Cytophagales</taxon>
        <taxon>Spirosomataceae</taxon>
        <taxon>Dyadobacter</taxon>
    </lineage>
</organism>
<proteinExistence type="predicted"/>
<dbReference type="AlphaFoldDB" id="A0A1G7PWJ5"/>
<dbReference type="InterPro" id="IPR018490">
    <property type="entry name" value="cNMP-bd_dom_sf"/>
</dbReference>
<dbReference type="GO" id="GO:0016301">
    <property type="term" value="F:kinase activity"/>
    <property type="evidence" value="ECO:0007669"/>
    <property type="project" value="UniProtKB-KW"/>
</dbReference>
<dbReference type="RefSeq" id="WP_090154575.1">
    <property type="nucleotide sequence ID" value="NZ_FNAN01000013.1"/>
</dbReference>
<dbReference type="InterPro" id="IPR014710">
    <property type="entry name" value="RmlC-like_jellyroll"/>
</dbReference>
<gene>
    <name evidence="2" type="ORF">SAMN04487996_113152</name>
</gene>
<dbReference type="SUPFAM" id="SSF51206">
    <property type="entry name" value="cAMP-binding domain-like"/>
    <property type="match status" value="1"/>
</dbReference>
<keyword evidence="2" id="KW-0418">Kinase</keyword>
<evidence type="ECO:0000313" key="3">
    <source>
        <dbReference type="Proteomes" id="UP000198748"/>
    </source>
</evidence>
<dbReference type="OrthoDB" id="792939at2"/>
<dbReference type="Proteomes" id="UP000198748">
    <property type="component" value="Unassembled WGS sequence"/>
</dbReference>
<dbReference type="STRING" id="659014.SAMN04487996_113152"/>
<name>A0A1G7PWJ5_9BACT</name>
<dbReference type="EMBL" id="FNAN01000013">
    <property type="protein sequence ID" value="SDF90601.1"/>
    <property type="molecule type" value="Genomic_DNA"/>
</dbReference>
<dbReference type="CDD" id="cd00038">
    <property type="entry name" value="CAP_ED"/>
    <property type="match status" value="1"/>
</dbReference>
<sequence>MYADILRSTGSYLDEEAALFEKVITVREIGKNEFLLRKGEMTRSIYYLLNGAVQQYDIVADTDHNVAGHNVIDLHITGDWFLNYESLIAQRPSNVFIETFSDSKIIEISLDTVHYLTAKSLAFLQLNRILEGTFNRLQFFDHSMTPMEKYSTIVDNRPGLIQAFPLKVISSFLKITPETLSRVRKAASKGAIS</sequence>
<reference evidence="3" key="1">
    <citation type="submission" date="2016-10" db="EMBL/GenBank/DDBJ databases">
        <authorList>
            <person name="Varghese N."/>
            <person name="Submissions S."/>
        </authorList>
    </citation>
    <scope>NUCLEOTIDE SEQUENCE [LARGE SCALE GENOMIC DNA]</scope>
    <source>
        <strain evidence="3">DSM 25329</strain>
    </source>
</reference>
<keyword evidence="2" id="KW-0808">Transferase</keyword>
<evidence type="ECO:0000259" key="1">
    <source>
        <dbReference type="PROSITE" id="PS50042"/>
    </source>
</evidence>
<dbReference type="Gene3D" id="2.60.120.10">
    <property type="entry name" value="Jelly Rolls"/>
    <property type="match status" value="1"/>
</dbReference>
<accession>A0A1G7PWJ5</accession>
<dbReference type="InterPro" id="IPR000595">
    <property type="entry name" value="cNMP-bd_dom"/>
</dbReference>
<dbReference type="PROSITE" id="PS50042">
    <property type="entry name" value="CNMP_BINDING_3"/>
    <property type="match status" value="1"/>
</dbReference>
<protein>
    <submittedName>
        <fullName evidence="2">cAMP-binding domain of CRP or a regulatory subunit of cAMP-dependent protein kinases</fullName>
    </submittedName>
</protein>
<evidence type="ECO:0000313" key="2">
    <source>
        <dbReference type="EMBL" id="SDF90601.1"/>
    </source>
</evidence>
<keyword evidence="3" id="KW-1185">Reference proteome</keyword>